<feature type="compositionally biased region" description="Basic and acidic residues" evidence="1">
    <location>
        <begin position="88"/>
        <end position="105"/>
    </location>
</feature>
<keyword evidence="3" id="KW-1185">Reference proteome</keyword>
<organism evidence="2 3">
    <name type="scientific">Phocaeicola faecium</name>
    <dbReference type="NCBI Taxonomy" id="2762213"/>
    <lineage>
        <taxon>Bacteria</taxon>
        <taxon>Pseudomonadati</taxon>
        <taxon>Bacteroidota</taxon>
        <taxon>Bacteroidia</taxon>
        <taxon>Bacteroidales</taxon>
        <taxon>Bacteroidaceae</taxon>
        <taxon>Phocaeicola</taxon>
    </lineage>
</organism>
<evidence type="ECO:0008006" key="4">
    <source>
        <dbReference type="Google" id="ProtNLM"/>
    </source>
</evidence>
<sequence>MKKKSKSKLPKKILVKYTKKGNSEASKPSCYDYETILSSEELFSILNFRENQSSNIGMARPACVKRITATCVKISLTQITQNSVHLSTESKTDKENNEKDTEKDK</sequence>
<dbReference type="RefSeq" id="WP_191709748.1">
    <property type="nucleotide sequence ID" value="NZ_JACSPQ010000001.1"/>
</dbReference>
<evidence type="ECO:0000313" key="3">
    <source>
        <dbReference type="Proteomes" id="UP000616346"/>
    </source>
</evidence>
<accession>A0ABR8V9X4</accession>
<evidence type="ECO:0000313" key="2">
    <source>
        <dbReference type="EMBL" id="MBD8001574.1"/>
    </source>
</evidence>
<proteinExistence type="predicted"/>
<comment type="caution">
    <text evidence="2">The sequence shown here is derived from an EMBL/GenBank/DDBJ whole genome shotgun (WGS) entry which is preliminary data.</text>
</comment>
<gene>
    <name evidence="2" type="ORF">H9626_04980</name>
</gene>
<protein>
    <recommendedName>
        <fullName evidence="4">DUF3408 domain-containing protein</fullName>
    </recommendedName>
</protein>
<reference evidence="2 3" key="1">
    <citation type="submission" date="2020-08" db="EMBL/GenBank/DDBJ databases">
        <title>A Genomic Blueprint of the Chicken Gut Microbiome.</title>
        <authorList>
            <person name="Gilroy R."/>
            <person name="Ravi A."/>
            <person name="Getino M."/>
            <person name="Pursley I."/>
            <person name="Horton D.L."/>
            <person name="Alikhan N.-F."/>
            <person name="Baker D."/>
            <person name="Gharbi K."/>
            <person name="Hall N."/>
            <person name="Watson M."/>
            <person name="Adriaenssens E.M."/>
            <person name="Foster-Nyarko E."/>
            <person name="Jarju S."/>
            <person name="Secka A."/>
            <person name="Antonio M."/>
            <person name="Oren A."/>
            <person name="Chaudhuri R."/>
            <person name="La Ragione R.M."/>
            <person name="Hildebrand F."/>
            <person name="Pallen M.J."/>
        </authorList>
    </citation>
    <scope>NUCLEOTIDE SEQUENCE [LARGE SCALE GENOMIC DNA]</scope>
    <source>
        <strain evidence="2 3">Sa1YUN3</strain>
    </source>
</reference>
<dbReference type="Proteomes" id="UP000616346">
    <property type="component" value="Unassembled WGS sequence"/>
</dbReference>
<dbReference type="EMBL" id="JACSPQ010000001">
    <property type="protein sequence ID" value="MBD8001574.1"/>
    <property type="molecule type" value="Genomic_DNA"/>
</dbReference>
<name>A0ABR8V9X4_9BACT</name>
<feature type="region of interest" description="Disordered" evidence="1">
    <location>
        <begin position="83"/>
        <end position="105"/>
    </location>
</feature>
<evidence type="ECO:0000256" key="1">
    <source>
        <dbReference type="SAM" id="MobiDB-lite"/>
    </source>
</evidence>